<protein>
    <submittedName>
        <fullName evidence="1">MBL fold metallo-hydrolase</fullName>
    </submittedName>
</protein>
<reference evidence="1" key="1">
    <citation type="submission" date="2019-09" db="EMBL/GenBank/DDBJ databases">
        <title>Characterisation of the sponge microbiome using genome-centric metagenomics.</title>
        <authorList>
            <person name="Engelberts J.P."/>
            <person name="Robbins S.J."/>
            <person name="De Goeij J.M."/>
            <person name="Aranda M."/>
            <person name="Bell S.C."/>
            <person name="Webster N.S."/>
        </authorList>
    </citation>
    <scope>NUCLEOTIDE SEQUENCE</scope>
    <source>
        <strain evidence="1">SB0664_bin_27</strain>
    </source>
</reference>
<keyword evidence="1" id="KW-0378">Hydrolase</keyword>
<comment type="caution">
    <text evidence="1">The sequence shown here is derived from an EMBL/GenBank/DDBJ whole genome shotgun (WGS) entry which is preliminary data.</text>
</comment>
<dbReference type="InterPro" id="IPR036866">
    <property type="entry name" value="RibonucZ/Hydroxyglut_hydro"/>
</dbReference>
<dbReference type="SUPFAM" id="SSF56281">
    <property type="entry name" value="Metallo-hydrolase/oxidoreductase"/>
    <property type="match status" value="1"/>
</dbReference>
<dbReference type="PANTHER" id="PTHR39189:SF1">
    <property type="entry name" value="UPF0173 METAL-DEPENDENT HYDROLASE YTKL"/>
    <property type="match status" value="1"/>
</dbReference>
<sequence>MISWRRCGECRTAKGPSLSCCFRNESTGHSNCERESMIIKWYAHACLRIEGDGVSIITDPYTPQNSGFAAVTESADIVVRSSDDDSAHANVEMIPGDPEIVTATHILSFVNGEGQGTGGFSARQPVDSSFVTRAGVRFRAIPAMESMRVKLQPRDNAMYCFEVERIRIVHFGDVGNRLEEWQLEQMGNVDVAIVPTGGPPTIELPDLHDALDILRPAVTIPMHYDLPGCKFPRMADVSEFTQRYPPARVRTSNAPEVALNKALLPYEPQVWVLQATTAG</sequence>
<dbReference type="GO" id="GO:0016787">
    <property type="term" value="F:hydrolase activity"/>
    <property type="evidence" value="ECO:0007669"/>
    <property type="project" value="UniProtKB-KW"/>
</dbReference>
<dbReference type="Pfam" id="PF13483">
    <property type="entry name" value="Lactamase_B_3"/>
    <property type="match status" value="1"/>
</dbReference>
<dbReference type="PANTHER" id="PTHR39189">
    <property type="entry name" value="UPF0173 METAL-DEPENDENT HYDROLASE YTKL"/>
    <property type="match status" value="1"/>
</dbReference>
<organism evidence="1">
    <name type="scientific">Caldilineaceae bacterium SB0664_bin_27</name>
    <dbReference type="NCBI Taxonomy" id="2605260"/>
    <lineage>
        <taxon>Bacteria</taxon>
        <taxon>Bacillati</taxon>
        <taxon>Chloroflexota</taxon>
        <taxon>Caldilineae</taxon>
        <taxon>Caldilineales</taxon>
        <taxon>Caldilineaceae</taxon>
    </lineage>
</organism>
<name>A0A6B0YNF2_9CHLR</name>
<gene>
    <name evidence="1" type="ORF">F4Y42_03375</name>
</gene>
<dbReference type="EMBL" id="VXRG01000034">
    <property type="protein sequence ID" value="MXY92470.1"/>
    <property type="molecule type" value="Genomic_DNA"/>
</dbReference>
<evidence type="ECO:0000313" key="1">
    <source>
        <dbReference type="EMBL" id="MXY92470.1"/>
    </source>
</evidence>
<dbReference type="AlphaFoldDB" id="A0A6B0YNF2"/>
<proteinExistence type="predicted"/>
<dbReference type="Gene3D" id="3.60.15.10">
    <property type="entry name" value="Ribonuclease Z/Hydroxyacylglutathione hydrolase-like"/>
    <property type="match status" value="1"/>
</dbReference>
<accession>A0A6B0YNF2</accession>